<dbReference type="Gene3D" id="3.20.20.70">
    <property type="entry name" value="Aldolase class I"/>
    <property type="match status" value="1"/>
</dbReference>
<dbReference type="Gene3D" id="3.40.50.720">
    <property type="entry name" value="NAD(P)-binding Rossmann-like Domain"/>
    <property type="match status" value="1"/>
</dbReference>
<dbReference type="SUPFAM" id="SSF51395">
    <property type="entry name" value="FMN-linked oxidoreductases"/>
    <property type="match status" value="1"/>
</dbReference>
<organism evidence="12 13">
    <name type="scientific">Tritrichomonas musculus</name>
    <dbReference type="NCBI Taxonomy" id="1915356"/>
    <lineage>
        <taxon>Eukaryota</taxon>
        <taxon>Metamonada</taxon>
        <taxon>Parabasalia</taxon>
        <taxon>Tritrichomonadida</taxon>
        <taxon>Tritrichomonadidae</taxon>
        <taxon>Tritrichomonas</taxon>
    </lineage>
</organism>
<dbReference type="Gene3D" id="3.50.50.60">
    <property type="entry name" value="FAD/NAD(P)-binding domain"/>
    <property type="match status" value="1"/>
</dbReference>
<dbReference type="EMBL" id="JAPFFF010000006">
    <property type="protein sequence ID" value="KAK8886855.1"/>
    <property type="molecule type" value="Genomic_DNA"/>
</dbReference>
<dbReference type="InterPro" id="IPR023753">
    <property type="entry name" value="FAD/NAD-binding_dom"/>
</dbReference>
<evidence type="ECO:0000259" key="11">
    <source>
        <dbReference type="Pfam" id="PF07992"/>
    </source>
</evidence>
<evidence type="ECO:0000256" key="6">
    <source>
        <dbReference type="ARBA" id="ARBA00022723"/>
    </source>
</evidence>
<evidence type="ECO:0000313" key="12">
    <source>
        <dbReference type="EMBL" id="KAK8886855.1"/>
    </source>
</evidence>
<feature type="domain" description="FAD/NAD(P)-binding" evidence="11">
    <location>
        <begin position="404"/>
        <end position="633"/>
    </location>
</feature>
<keyword evidence="6" id="KW-0479">Metal-binding</keyword>
<comment type="similarity">
    <text evidence="3">In the N-terminal section; belongs to the NADH:flavin oxidoreductase/NADH oxidase family.</text>
</comment>
<keyword evidence="5" id="KW-0288">FMN</keyword>
<name>A0ABR2K6Z7_9EUKA</name>
<evidence type="ECO:0008006" key="14">
    <source>
        <dbReference type="Google" id="ProtNLM"/>
    </source>
</evidence>
<evidence type="ECO:0000256" key="9">
    <source>
        <dbReference type="ARBA" id="ARBA00023014"/>
    </source>
</evidence>
<evidence type="ECO:0000256" key="8">
    <source>
        <dbReference type="ARBA" id="ARBA00023004"/>
    </source>
</evidence>
<keyword evidence="9" id="KW-0411">Iron-sulfur</keyword>
<comment type="cofactor">
    <cofactor evidence="2">
        <name>[4Fe-4S] cluster</name>
        <dbReference type="ChEBI" id="CHEBI:49883"/>
    </cofactor>
</comment>
<accession>A0ABR2K6Z7</accession>
<evidence type="ECO:0000256" key="1">
    <source>
        <dbReference type="ARBA" id="ARBA00001917"/>
    </source>
</evidence>
<dbReference type="PANTHER" id="PTHR42917">
    <property type="entry name" value="2,4-DIENOYL-COA REDUCTASE"/>
    <property type="match status" value="1"/>
</dbReference>
<keyword evidence="8" id="KW-0408">Iron</keyword>
<evidence type="ECO:0000256" key="7">
    <source>
        <dbReference type="ARBA" id="ARBA00023002"/>
    </source>
</evidence>
<evidence type="ECO:0000259" key="10">
    <source>
        <dbReference type="Pfam" id="PF00724"/>
    </source>
</evidence>
<dbReference type="Pfam" id="PF00724">
    <property type="entry name" value="Oxidored_FMN"/>
    <property type="match status" value="1"/>
</dbReference>
<dbReference type="InterPro" id="IPR001155">
    <property type="entry name" value="OxRdtase_FMN_N"/>
</dbReference>
<sequence>MESIFTPFKIGNCEIKNRVVLCPMGIHSSRLCNSDGSYTDTAIDYFVRRAEGGTGLIVTGVMQVQDMFELFPNKANVSKAGKEYVQQMKKLADGCHKYGAKVFVQLSSGFGRVGAPIGIKGELIAAGNDMPNVWVPSQKHRALTVEEIHKYIEGFAHGAKCVKESGCDGVEIHAVHEGYLLDQFSISYFNNRTDEYGGSLENRLRFAREVVEAIKKACGNDFPVMLRYSVKSYIKGFNDGALPGEKFVEAGRDYDESKKVIKLLEDYGYDAFDCDNGTYDSWYYPHPPVYMPDACNLEDVKLIKKCVTKPVICAGKMGNPKYAAESISKGEIDAVGLARPLLCDPDWTKKVQKNDIEDIRPCISCQVGCLGRLVTTGGDMTCALNPTCCHEKELQFDKAPKSLKIVIVGGGIGGMEAARVSALRGHNVELFEKSDHLGGVFVPAASMTFKHEERRLIKWYERQMKINNVNVHLNTEATVENIKALNPDHVIVATGATTRYLKGIEGCENSNVIYAVDALNNRKSIGQNVVIIGAGLTGIEMAYELSKEGKKVQVVEMKNSYLDMPDLCMANAQMLKQIVKYYQIPVHLSSTLTKITPNSVEWTANNEKKSAPADTVIVSIGYISNKKLSEQLNEAGLKPHLIGDADHVSNLLGAIHSAYRLAYKL</sequence>
<proteinExistence type="inferred from homology"/>
<evidence type="ECO:0000256" key="4">
    <source>
        <dbReference type="ARBA" id="ARBA00022630"/>
    </source>
</evidence>
<feature type="domain" description="NADH:flavin oxidoreductase/NADH oxidase N-terminal" evidence="10">
    <location>
        <begin position="4"/>
        <end position="354"/>
    </location>
</feature>
<evidence type="ECO:0000256" key="5">
    <source>
        <dbReference type="ARBA" id="ARBA00022643"/>
    </source>
</evidence>
<dbReference type="Pfam" id="PF07992">
    <property type="entry name" value="Pyr_redox_2"/>
    <property type="match status" value="1"/>
</dbReference>
<dbReference type="PRINTS" id="PR00368">
    <property type="entry name" value="FADPNR"/>
</dbReference>
<comment type="caution">
    <text evidence="12">The sequence shown here is derived from an EMBL/GenBank/DDBJ whole genome shotgun (WGS) entry which is preliminary data.</text>
</comment>
<keyword evidence="7" id="KW-0560">Oxidoreductase</keyword>
<evidence type="ECO:0000313" key="13">
    <source>
        <dbReference type="Proteomes" id="UP001470230"/>
    </source>
</evidence>
<dbReference type="InterPro" id="IPR051793">
    <property type="entry name" value="NADH:flavin_oxidoreductase"/>
</dbReference>
<gene>
    <name evidence="12" type="ORF">M9Y10_037888</name>
</gene>
<comment type="cofactor">
    <cofactor evidence="1">
        <name>FMN</name>
        <dbReference type="ChEBI" id="CHEBI:58210"/>
    </cofactor>
</comment>
<reference evidence="12 13" key="1">
    <citation type="submission" date="2024-04" db="EMBL/GenBank/DDBJ databases">
        <title>Tritrichomonas musculus Genome.</title>
        <authorList>
            <person name="Alves-Ferreira E."/>
            <person name="Grigg M."/>
            <person name="Lorenzi H."/>
            <person name="Galac M."/>
        </authorList>
    </citation>
    <scope>NUCLEOTIDE SEQUENCE [LARGE SCALE GENOMIC DNA]</scope>
    <source>
        <strain evidence="12 13">EAF2021</strain>
    </source>
</reference>
<dbReference type="PANTHER" id="PTHR42917:SF2">
    <property type="entry name" value="2,4-DIENOYL-COA REDUCTASE [(2E)-ENOYL-COA-PRODUCING]"/>
    <property type="match status" value="1"/>
</dbReference>
<keyword evidence="4" id="KW-0285">Flavoprotein</keyword>
<dbReference type="InterPro" id="IPR036188">
    <property type="entry name" value="FAD/NAD-bd_sf"/>
</dbReference>
<dbReference type="SUPFAM" id="SSF51905">
    <property type="entry name" value="FAD/NAD(P)-binding domain"/>
    <property type="match status" value="1"/>
</dbReference>
<dbReference type="InterPro" id="IPR013785">
    <property type="entry name" value="Aldolase_TIM"/>
</dbReference>
<dbReference type="Proteomes" id="UP001470230">
    <property type="component" value="Unassembled WGS sequence"/>
</dbReference>
<evidence type="ECO:0000256" key="2">
    <source>
        <dbReference type="ARBA" id="ARBA00001966"/>
    </source>
</evidence>
<keyword evidence="13" id="KW-1185">Reference proteome</keyword>
<protein>
    <recommendedName>
        <fullName evidence="14">2-enoate reductase</fullName>
    </recommendedName>
</protein>
<evidence type="ECO:0000256" key="3">
    <source>
        <dbReference type="ARBA" id="ARBA00011048"/>
    </source>
</evidence>